<evidence type="ECO:0000313" key="1">
    <source>
        <dbReference type="EMBL" id="KAG9239549.1"/>
    </source>
</evidence>
<name>A0A9P8CA60_9HELO</name>
<keyword evidence="2" id="KW-1185">Reference proteome</keyword>
<dbReference type="AlphaFoldDB" id="A0A9P8CA60"/>
<gene>
    <name evidence="1" type="ORF">BJ875DRAFT_491396</name>
</gene>
<evidence type="ECO:0000313" key="2">
    <source>
        <dbReference type="Proteomes" id="UP000824998"/>
    </source>
</evidence>
<proteinExistence type="predicted"/>
<sequence>MELSNYAMDVIKNLDNKTAQLVLDRDLLYGQSKYDFCFKHRTSLALPPLSPPSSIKDQLPLLFEAYLTIHNFDEFFIAATANLANAHPATRQAHKDAVIAHGKQRLARQEDEFHAYRRQQHQIREDGCEWREERAQVPALADIPDTKEEQGTRDVRRARKATLRLERARKWWIAKCEGQIEAEVEMQVPIPRAIEARQFVGDMALVVRPRTGG</sequence>
<dbReference type="Proteomes" id="UP000824998">
    <property type="component" value="Unassembled WGS sequence"/>
</dbReference>
<accession>A0A9P8CA60</accession>
<comment type="caution">
    <text evidence="1">The sequence shown here is derived from an EMBL/GenBank/DDBJ whole genome shotgun (WGS) entry which is preliminary data.</text>
</comment>
<protein>
    <submittedName>
        <fullName evidence="1">Uncharacterized protein</fullName>
    </submittedName>
</protein>
<organism evidence="1 2">
    <name type="scientific">Amylocarpus encephaloides</name>
    <dbReference type="NCBI Taxonomy" id="45428"/>
    <lineage>
        <taxon>Eukaryota</taxon>
        <taxon>Fungi</taxon>
        <taxon>Dikarya</taxon>
        <taxon>Ascomycota</taxon>
        <taxon>Pezizomycotina</taxon>
        <taxon>Leotiomycetes</taxon>
        <taxon>Helotiales</taxon>
        <taxon>Helotiales incertae sedis</taxon>
        <taxon>Amylocarpus</taxon>
    </lineage>
</organism>
<dbReference type="EMBL" id="MU251357">
    <property type="protein sequence ID" value="KAG9239549.1"/>
    <property type="molecule type" value="Genomic_DNA"/>
</dbReference>
<reference evidence="1" key="1">
    <citation type="journal article" date="2021" name="IMA Fungus">
        <title>Genomic characterization of three marine fungi, including Emericellopsis atlantica sp. nov. with signatures of a generalist lifestyle and marine biomass degradation.</title>
        <authorList>
            <person name="Hagestad O.C."/>
            <person name="Hou L."/>
            <person name="Andersen J.H."/>
            <person name="Hansen E.H."/>
            <person name="Altermark B."/>
            <person name="Li C."/>
            <person name="Kuhnert E."/>
            <person name="Cox R.J."/>
            <person name="Crous P.W."/>
            <person name="Spatafora J.W."/>
            <person name="Lail K."/>
            <person name="Amirebrahimi M."/>
            <person name="Lipzen A."/>
            <person name="Pangilinan J."/>
            <person name="Andreopoulos W."/>
            <person name="Hayes R.D."/>
            <person name="Ng V."/>
            <person name="Grigoriev I.V."/>
            <person name="Jackson S.A."/>
            <person name="Sutton T.D.S."/>
            <person name="Dobson A.D.W."/>
            <person name="Rama T."/>
        </authorList>
    </citation>
    <scope>NUCLEOTIDE SEQUENCE</scope>
    <source>
        <strain evidence="1">TRa018bII</strain>
    </source>
</reference>